<dbReference type="SUPFAM" id="SSF53901">
    <property type="entry name" value="Thiolase-like"/>
    <property type="match status" value="1"/>
</dbReference>
<keyword evidence="1" id="KW-0808">Transferase</keyword>
<sequence length="68" mass="7026">MTSNSGAPEAFIYDAVRTPRGKGKPGGSLHTVKPVSLLSGLIEAILERNPGLDPARINDVIAGCVTPV</sequence>
<evidence type="ECO:0000313" key="1">
    <source>
        <dbReference type="EMBL" id="HJD49933.1"/>
    </source>
</evidence>
<feature type="non-terminal residue" evidence="1">
    <location>
        <position position="68"/>
    </location>
</feature>
<name>A0A9D2UCJ8_9CORY</name>
<comment type="caution">
    <text evidence="1">The sequence shown here is derived from an EMBL/GenBank/DDBJ whole genome shotgun (WGS) entry which is preliminary data.</text>
</comment>
<dbReference type="EMBL" id="DWUR01000123">
    <property type="protein sequence ID" value="HJD49933.1"/>
    <property type="molecule type" value="Genomic_DNA"/>
</dbReference>
<dbReference type="AlphaFoldDB" id="A0A9D2UCJ8"/>
<accession>A0A9D2UCJ8</accession>
<dbReference type="EC" id="2.3.1.9" evidence="1"/>
<organism evidence="1 2">
    <name type="scientific">Candidatus Corynebacterium intestinavium</name>
    <dbReference type="NCBI Taxonomy" id="2838531"/>
    <lineage>
        <taxon>Bacteria</taxon>
        <taxon>Bacillati</taxon>
        <taxon>Actinomycetota</taxon>
        <taxon>Actinomycetes</taxon>
        <taxon>Mycobacteriales</taxon>
        <taxon>Corynebacteriaceae</taxon>
        <taxon>Corynebacterium</taxon>
    </lineage>
</organism>
<dbReference type="Gene3D" id="3.40.47.10">
    <property type="match status" value="1"/>
</dbReference>
<protein>
    <submittedName>
        <fullName evidence="1">Acetyl-CoA C-acyltransferase</fullName>
        <ecNumber evidence="1">2.3.1.9</ecNumber>
    </submittedName>
</protein>
<dbReference type="Proteomes" id="UP000823907">
    <property type="component" value="Unassembled WGS sequence"/>
</dbReference>
<dbReference type="InterPro" id="IPR016039">
    <property type="entry name" value="Thiolase-like"/>
</dbReference>
<reference evidence="1" key="2">
    <citation type="submission" date="2021-04" db="EMBL/GenBank/DDBJ databases">
        <authorList>
            <person name="Gilroy R."/>
        </authorList>
    </citation>
    <scope>NUCLEOTIDE SEQUENCE</scope>
    <source>
        <strain evidence="1">5925</strain>
    </source>
</reference>
<keyword evidence="1" id="KW-0012">Acyltransferase</keyword>
<reference evidence="1" key="1">
    <citation type="journal article" date="2021" name="PeerJ">
        <title>Extensive microbial diversity within the chicken gut microbiome revealed by metagenomics and culture.</title>
        <authorList>
            <person name="Gilroy R."/>
            <person name="Ravi A."/>
            <person name="Getino M."/>
            <person name="Pursley I."/>
            <person name="Horton D.L."/>
            <person name="Alikhan N.F."/>
            <person name="Baker D."/>
            <person name="Gharbi K."/>
            <person name="Hall N."/>
            <person name="Watson M."/>
            <person name="Adriaenssens E.M."/>
            <person name="Foster-Nyarko E."/>
            <person name="Jarju S."/>
            <person name="Secka A."/>
            <person name="Antonio M."/>
            <person name="Oren A."/>
            <person name="Chaudhuri R.R."/>
            <person name="La Ragione R."/>
            <person name="Hildebrand F."/>
            <person name="Pallen M.J."/>
        </authorList>
    </citation>
    <scope>NUCLEOTIDE SEQUENCE</scope>
    <source>
        <strain evidence="1">5925</strain>
    </source>
</reference>
<dbReference type="PANTHER" id="PTHR43365">
    <property type="entry name" value="BLR7806 PROTEIN"/>
    <property type="match status" value="1"/>
</dbReference>
<evidence type="ECO:0000313" key="2">
    <source>
        <dbReference type="Proteomes" id="UP000823907"/>
    </source>
</evidence>
<dbReference type="GO" id="GO:0003985">
    <property type="term" value="F:acetyl-CoA C-acetyltransferase activity"/>
    <property type="evidence" value="ECO:0007669"/>
    <property type="project" value="UniProtKB-EC"/>
</dbReference>
<dbReference type="PANTHER" id="PTHR43365:SF1">
    <property type="entry name" value="ACETYL-COA C-ACYLTRANSFERASE"/>
    <property type="match status" value="1"/>
</dbReference>
<gene>
    <name evidence="1" type="ORF">H9907_07590</name>
</gene>
<proteinExistence type="predicted"/>